<gene>
    <name evidence="11" type="ORF">OAN307_c26380</name>
</gene>
<dbReference type="PANTHER" id="PTHR42933">
    <property type="entry name" value="SLR6095 PROTEIN"/>
    <property type="match status" value="1"/>
</dbReference>
<dbReference type="EMBL" id="CP003740">
    <property type="protein sequence ID" value="AGI68227.1"/>
    <property type="molecule type" value="Genomic_DNA"/>
</dbReference>
<feature type="domain" description="DNA methylase adenine-specific" evidence="9">
    <location>
        <begin position="137"/>
        <end position="445"/>
    </location>
</feature>
<dbReference type="Proteomes" id="UP000005307">
    <property type="component" value="Chromosome"/>
</dbReference>
<reference evidence="11 12" key="1">
    <citation type="journal article" date="2013" name="PLoS ONE">
        <title>Poles Apart: Arctic and Antarctic Octadecabacter strains Share High Genome Plasticity and a New Type of Xanthorhodopsin.</title>
        <authorList>
            <person name="Vollmers J."/>
            <person name="Voget S."/>
            <person name="Dietrich S."/>
            <person name="Gollnow K."/>
            <person name="Smits M."/>
            <person name="Meyer K."/>
            <person name="Brinkhoff T."/>
            <person name="Simon M."/>
            <person name="Daniel R."/>
        </authorList>
    </citation>
    <scope>NUCLEOTIDE SEQUENCE [LARGE SCALE GENOMIC DNA]</scope>
    <source>
        <strain evidence="11 12">307</strain>
    </source>
</reference>
<dbReference type="OrthoDB" id="9806213at2"/>
<dbReference type="InterPro" id="IPR029063">
    <property type="entry name" value="SAM-dependent_MTases_sf"/>
</dbReference>
<dbReference type="Pfam" id="PF12161">
    <property type="entry name" value="HsdM_N"/>
    <property type="match status" value="1"/>
</dbReference>
<dbReference type="STRING" id="391626.OAN307_c26380"/>
<dbReference type="GO" id="GO:0003677">
    <property type="term" value="F:DNA binding"/>
    <property type="evidence" value="ECO:0007669"/>
    <property type="project" value="InterPro"/>
</dbReference>
<dbReference type="InterPro" id="IPR022749">
    <property type="entry name" value="D12N6_MeTrfase_N"/>
</dbReference>
<name>M9R7M3_9RHOB</name>
<dbReference type="Gene3D" id="3.40.50.150">
    <property type="entry name" value="Vaccinia Virus protein VP39"/>
    <property type="match status" value="1"/>
</dbReference>
<evidence type="ECO:0000313" key="11">
    <source>
        <dbReference type="EMBL" id="AGI68227.1"/>
    </source>
</evidence>
<keyword evidence="12" id="KW-1185">Reference proteome</keyword>
<evidence type="ECO:0000256" key="3">
    <source>
        <dbReference type="ARBA" id="ARBA00022603"/>
    </source>
</evidence>
<dbReference type="GO" id="GO:0008170">
    <property type="term" value="F:N-methyltransferase activity"/>
    <property type="evidence" value="ECO:0007669"/>
    <property type="project" value="InterPro"/>
</dbReference>
<dbReference type="Gene3D" id="1.20.1260.30">
    <property type="match status" value="2"/>
</dbReference>
<dbReference type="InterPro" id="IPR003356">
    <property type="entry name" value="DNA_methylase_A-5"/>
</dbReference>
<dbReference type="eggNOG" id="COG3064">
    <property type="taxonomic scope" value="Bacteria"/>
</dbReference>
<evidence type="ECO:0000256" key="4">
    <source>
        <dbReference type="ARBA" id="ARBA00022679"/>
    </source>
</evidence>
<comment type="similarity">
    <text evidence="1">Belongs to the N(4)/N(6)-methyltransferase family.</text>
</comment>
<dbReference type="AlphaFoldDB" id="M9R7M3"/>
<organism evidence="11 12">
    <name type="scientific">Octadecabacter antarcticus 307</name>
    <dbReference type="NCBI Taxonomy" id="391626"/>
    <lineage>
        <taxon>Bacteria</taxon>
        <taxon>Pseudomonadati</taxon>
        <taxon>Pseudomonadota</taxon>
        <taxon>Alphaproteobacteria</taxon>
        <taxon>Rhodobacterales</taxon>
        <taxon>Roseobacteraceae</taxon>
        <taxon>Octadecabacter</taxon>
    </lineage>
</organism>
<comment type="catalytic activity">
    <reaction evidence="7">
        <text>a 2'-deoxyadenosine in DNA + S-adenosyl-L-methionine = an N(6)-methyl-2'-deoxyadenosine in DNA + S-adenosyl-L-homocysteine + H(+)</text>
        <dbReference type="Rhea" id="RHEA:15197"/>
        <dbReference type="Rhea" id="RHEA-COMP:12418"/>
        <dbReference type="Rhea" id="RHEA-COMP:12419"/>
        <dbReference type="ChEBI" id="CHEBI:15378"/>
        <dbReference type="ChEBI" id="CHEBI:57856"/>
        <dbReference type="ChEBI" id="CHEBI:59789"/>
        <dbReference type="ChEBI" id="CHEBI:90615"/>
        <dbReference type="ChEBI" id="CHEBI:90616"/>
        <dbReference type="EC" id="2.1.1.72"/>
    </reaction>
</comment>
<dbReference type="InterPro" id="IPR051537">
    <property type="entry name" value="DNA_Adenine_Mtase"/>
</dbReference>
<dbReference type="REBASE" id="64068">
    <property type="entry name" value="M.Oan307ORF26380P"/>
</dbReference>
<evidence type="ECO:0000256" key="5">
    <source>
        <dbReference type="ARBA" id="ARBA00022691"/>
    </source>
</evidence>
<evidence type="ECO:0000259" key="10">
    <source>
        <dbReference type="Pfam" id="PF12161"/>
    </source>
</evidence>
<protein>
    <recommendedName>
        <fullName evidence="2">site-specific DNA-methyltransferase (adenine-specific)</fullName>
        <ecNumber evidence="2">2.1.1.72</ecNumber>
    </recommendedName>
</protein>
<dbReference type="RefSeq" id="WP_015500228.1">
    <property type="nucleotide sequence ID" value="NC_020911.1"/>
</dbReference>
<feature type="coiled-coil region" evidence="8">
    <location>
        <begin position="635"/>
        <end position="662"/>
    </location>
</feature>
<dbReference type="SUPFAM" id="SSF53335">
    <property type="entry name" value="S-adenosyl-L-methionine-dependent methyltransferases"/>
    <property type="match status" value="1"/>
</dbReference>
<evidence type="ECO:0000256" key="2">
    <source>
        <dbReference type="ARBA" id="ARBA00011900"/>
    </source>
</evidence>
<evidence type="ECO:0000256" key="7">
    <source>
        <dbReference type="ARBA" id="ARBA00047942"/>
    </source>
</evidence>
<dbReference type="HOGENOM" id="CLU_013049_6_0_5"/>
<keyword evidence="4 11" id="KW-0808">Transferase</keyword>
<keyword evidence="3 11" id="KW-0489">Methyltransferase</keyword>
<dbReference type="eggNOG" id="COG0286">
    <property type="taxonomic scope" value="Bacteria"/>
</dbReference>
<dbReference type="EC" id="2.1.1.72" evidence="2"/>
<dbReference type="InterPro" id="IPR038333">
    <property type="entry name" value="T1MK-like_N_sf"/>
</dbReference>
<dbReference type="InterPro" id="IPR002052">
    <property type="entry name" value="DNA_methylase_N6_adenine_CS"/>
</dbReference>
<evidence type="ECO:0000256" key="1">
    <source>
        <dbReference type="ARBA" id="ARBA00006594"/>
    </source>
</evidence>
<dbReference type="GO" id="GO:0032259">
    <property type="term" value="P:methylation"/>
    <property type="evidence" value="ECO:0007669"/>
    <property type="project" value="UniProtKB-KW"/>
</dbReference>
<sequence length="911" mass="100954">MAVKKSEIYSSLWASCDALRGGMDASQYKDYVLVLLFVKYVSDKYAGDPDGLIEIPEGGSFADMVALKGDKEIGDKINVIISRLAEANDLKGVIDVADFNEEEKLGTGKEMVDRLSNLIAIFNRPELDFRNNRAEGDDILGDAYEYLMRHFATEAGKSKGQFYTPAEVSRIMAKAIGISASNRPDQTIYDPTCGSGSLLLKARDEAPAGITIYGQEKDVATRALAKMNMVLHDDPTAEIWRDNTLASPHFKNDTGGLKTFDFVVANPPFSDKAWSTGLDPVNDQYDRFGYGVPPAKNGDYAYLLHIVASLKTTGKGAVILPHGVLFRGNAESEIREKIIRKGYIKGIIGLPANLFYGTGIPACIIVIDKENAQARTGIFMVDASKGFVKDGNKNRLRSQDLHKIVDAFTKQIEIDKYSRMVPLAEIEKHGFNLNIPRYIDSSKPEDLQDIDAHLRGGIPVSDVDGFGDFWQMLPAVRDTLFAPGDRPGYLAPLVEAAGVKSAILHHPEFATFTDSVTAVFDAWRAAHEGGLRGIAIGDKPKDLIAEISEDLLERFKPVSLIDGYDVYQHLMTYWSEVMQDDTYVLVQDGWAAGRVIRELVKNADGKYSETPDIKIGKRHLKAELIPPALIVARFFAVEQAEVDRLTEELEQDEAVVTELQETHGGEGDALFVVEKKNEALAAWADAFDTVWNQRDPASLRQHRTCIDNAERLVVDIDDLTYQPVFGPLKNAKGKLTLGAIKDQIKQANTHEDQATLEKYLERDKLLKAQRKSAKETREMAEKRLLQQMENEPDSEDFADLRIIRSYLDGLERAAAAKAEKTERQAALDAMVVAQYAKLSEAEVKALLVEDKWLAQVRGDVAAEVDRVSQALAGRVKVLAERYSKPLPKLIDELNTLDARVAAHLKKMGYAA</sequence>
<proteinExistence type="inferred from homology"/>
<evidence type="ECO:0000256" key="6">
    <source>
        <dbReference type="ARBA" id="ARBA00022747"/>
    </source>
</evidence>
<keyword evidence="8" id="KW-0175">Coiled coil</keyword>
<dbReference type="PANTHER" id="PTHR42933:SF3">
    <property type="entry name" value="TYPE I RESTRICTION ENZYME MJAVIII METHYLASE SUBUNIT"/>
    <property type="match status" value="1"/>
</dbReference>
<dbReference type="Pfam" id="PF02384">
    <property type="entry name" value="N6_Mtase"/>
    <property type="match status" value="1"/>
</dbReference>
<dbReference type="GO" id="GO:0009307">
    <property type="term" value="P:DNA restriction-modification system"/>
    <property type="evidence" value="ECO:0007669"/>
    <property type="project" value="UniProtKB-KW"/>
</dbReference>
<feature type="domain" description="N6 adenine-specific DNA methyltransferase N-terminal" evidence="10">
    <location>
        <begin position="10"/>
        <end position="122"/>
    </location>
</feature>
<accession>M9R7M3</accession>
<dbReference type="PRINTS" id="PR00507">
    <property type="entry name" value="N12N6MTFRASE"/>
</dbReference>
<evidence type="ECO:0000256" key="8">
    <source>
        <dbReference type="SAM" id="Coils"/>
    </source>
</evidence>
<evidence type="ECO:0000259" key="9">
    <source>
        <dbReference type="Pfam" id="PF02384"/>
    </source>
</evidence>
<evidence type="ECO:0000313" key="12">
    <source>
        <dbReference type="Proteomes" id="UP000005307"/>
    </source>
</evidence>
<dbReference type="GO" id="GO:0009007">
    <property type="term" value="F:site-specific DNA-methyltransferase (adenine-specific) activity"/>
    <property type="evidence" value="ECO:0007669"/>
    <property type="project" value="UniProtKB-EC"/>
</dbReference>
<keyword evidence="5" id="KW-0949">S-adenosyl-L-methionine</keyword>
<dbReference type="KEGG" id="oat:OAN307_c26380"/>
<keyword evidence="6" id="KW-0680">Restriction system</keyword>
<dbReference type="PROSITE" id="PS00092">
    <property type="entry name" value="N6_MTASE"/>
    <property type="match status" value="1"/>
</dbReference>